<name>A0AAV7IKY6_COTGL</name>
<keyword evidence="2" id="KW-1185">Reference proteome</keyword>
<reference evidence="1 2" key="1">
    <citation type="journal article" date="2021" name="J. Hered.">
        <title>A chromosome-level genome assembly of the parasitoid wasp, Cotesia glomerata (Hymenoptera: Braconidae).</title>
        <authorList>
            <person name="Pinto B.J."/>
            <person name="Weis J.J."/>
            <person name="Gamble T."/>
            <person name="Ode P.J."/>
            <person name="Paul R."/>
            <person name="Zaspel J.M."/>
        </authorList>
    </citation>
    <scope>NUCLEOTIDE SEQUENCE [LARGE SCALE GENOMIC DNA]</scope>
    <source>
        <strain evidence="1">CgM1</strain>
    </source>
</reference>
<accession>A0AAV7IKY6</accession>
<evidence type="ECO:0000313" key="1">
    <source>
        <dbReference type="EMBL" id="KAH0552375.1"/>
    </source>
</evidence>
<evidence type="ECO:0000313" key="2">
    <source>
        <dbReference type="Proteomes" id="UP000826195"/>
    </source>
</evidence>
<comment type="caution">
    <text evidence="1">The sequence shown here is derived from an EMBL/GenBank/DDBJ whole genome shotgun (WGS) entry which is preliminary data.</text>
</comment>
<dbReference type="Proteomes" id="UP000826195">
    <property type="component" value="Unassembled WGS sequence"/>
</dbReference>
<sequence>MFRYALRALHSEPYSTVSIGVFENCKKLTLLDCVKNVEYELKVTQEIFDRAKTDTMFAAQFLEFCINKGNLSLNIKDKLCNTAQATTIVVEQTSLVVNPLDKQGNLRFQTL</sequence>
<dbReference type="AlphaFoldDB" id="A0AAV7IKY6"/>
<proteinExistence type="predicted"/>
<dbReference type="EMBL" id="JAHXZJ010001492">
    <property type="protein sequence ID" value="KAH0552375.1"/>
    <property type="molecule type" value="Genomic_DNA"/>
</dbReference>
<protein>
    <submittedName>
        <fullName evidence="1">Uncharacterized protein</fullName>
    </submittedName>
</protein>
<gene>
    <name evidence="1" type="ORF">KQX54_009214</name>
</gene>
<organism evidence="1 2">
    <name type="scientific">Cotesia glomerata</name>
    <name type="common">Lepidopteran parasitic wasp</name>
    <name type="synonym">Apanteles glomeratus</name>
    <dbReference type="NCBI Taxonomy" id="32391"/>
    <lineage>
        <taxon>Eukaryota</taxon>
        <taxon>Metazoa</taxon>
        <taxon>Ecdysozoa</taxon>
        <taxon>Arthropoda</taxon>
        <taxon>Hexapoda</taxon>
        <taxon>Insecta</taxon>
        <taxon>Pterygota</taxon>
        <taxon>Neoptera</taxon>
        <taxon>Endopterygota</taxon>
        <taxon>Hymenoptera</taxon>
        <taxon>Apocrita</taxon>
        <taxon>Ichneumonoidea</taxon>
        <taxon>Braconidae</taxon>
        <taxon>Microgastrinae</taxon>
        <taxon>Cotesia</taxon>
    </lineage>
</organism>